<dbReference type="AlphaFoldDB" id="A0A6A6YQ27"/>
<evidence type="ECO:0000313" key="4">
    <source>
        <dbReference type="RefSeq" id="XP_033577970.1"/>
    </source>
</evidence>
<dbReference type="GO" id="GO:0070059">
    <property type="term" value="P:intrinsic apoptotic signaling pathway in response to endoplasmic reticulum stress"/>
    <property type="evidence" value="ECO:0007669"/>
    <property type="project" value="TreeGrafter"/>
</dbReference>
<keyword evidence="3" id="KW-1185">Reference proteome</keyword>
<sequence>MDLEIVEFNEVFAETDDDLEFSHTKVITQRNGQIFSATIKSRIQRKEEIDTSRLKMTPIPQEHVYPILPTQAPSSLSVDRSPHPNVAKYFGCHIDERGLIIGLCFKKYNKTLYEMVKGRDTLDAPKCLSSIKAGIEHLHSLGIIHCDINPHNIFLDTSTFVIGDFDSCTFEGDELGMKAGTDGWTNDEFELAQRENDWFGFTKIEEFLSSSKGRK</sequence>
<proteinExistence type="predicted"/>
<dbReference type="Proteomes" id="UP000504636">
    <property type="component" value="Unplaced"/>
</dbReference>
<dbReference type="EMBL" id="MU003699">
    <property type="protein sequence ID" value="KAF2811006.1"/>
    <property type="molecule type" value="Genomic_DNA"/>
</dbReference>
<dbReference type="GO" id="GO:0051082">
    <property type="term" value="F:unfolded protein binding"/>
    <property type="evidence" value="ECO:0007669"/>
    <property type="project" value="TreeGrafter"/>
</dbReference>
<gene>
    <name evidence="2 4" type="ORF">BDZ99DRAFT_487733</name>
</gene>
<organism evidence="2">
    <name type="scientific">Mytilinidion resinicola</name>
    <dbReference type="NCBI Taxonomy" id="574789"/>
    <lineage>
        <taxon>Eukaryota</taxon>
        <taxon>Fungi</taxon>
        <taxon>Dikarya</taxon>
        <taxon>Ascomycota</taxon>
        <taxon>Pezizomycotina</taxon>
        <taxon>Dothideomycetes</taxon>
        <taxon>Pleosporomycetidae</taxon>
        <taxon>Mytilinidiales</taxon>
        <taxon>Mytilinidiaceae</taxon>
        <taxon>Mytilinidion</taxon>
    </lineage>
</organism>
<dbReference type="PANTHER" id="PTHR13954">
    <property type="entry name" value="IRE1-RELATED"/>
    <property type="match status" value="1"/>
</dbReference>
<protein>
    <recommendedName>
        <fullName evidence="1">Protein kinase domain-containing protein</fullName>
    </recommendedName>
</protein>
<dbReference type="GO" id="GO:0004674">
    <property type="term" value="F:protein serine/threonine kinase activity"/>
    <property type="evidence" value="ECO:0007669"/>
    <property type="project" value="InterPro"/>
</dbReference>
<evidence type="ECO:0000313" key="3">
    <source>
        <dbReference type="Proteomes" id="UP000504636"/>
    </source>
</evidence>
<evidence type="ECO:0000259" key="1">
    <source>
        <dbReference type="PROSITE" id="PS50011"/>
    </source>
</evidence>
<dbReference type="InterPro" id="IPR045133">
    <property type="entry name" value="IRE1/2-like"/>
</dbReference>
<dbReference type="InterPro" id="IPR000719">
    <property type="entry name" value="Prot_kinase_dom"/>
</dbReference>
<dbReference type="OrthoDB" id="4062651at2759"/>
<dbReference type="GO" id="GO:0005524">
    <property type="term" value="F:ATP binding"/>
    <property type="evidence" value="ECO:0007669"/>
    <property type="project" value="InterPro"/>
</dbReference>
<dbReference type="PROSITE" id="PS50011">
    <property type="entry name" value="PROTEIN_KINASE_DOM"/>
    <property type="match status" value="1"/>
</dbReference>
<dbReference type="SUPFAM" id="SSF56112">
    <property type="entry name" value="Protein kinase-like (PK-like)"/>
    <property type="match status" value="1"/>
</dbReference>
<feature type="domain" description="Protein kinase" evidence="1">
    <location>
        <begin position="1"/>
        <end position="215"/>
    </location>
</feature>
<reference evidence="2 4" key="1">
    <citation type="journal article" date="2020" name="Stud. Mycol.">
        <title>101 Dothideomycetes genomes: a test case for predicting lifestyles and emergence of pathogens.</title>
        <authorList>
            <person name="Haridas S."/>
            <person name="Albert R."/>
            <person name="Binder M."/>
            <person name="Bloem J."/>
            <person name="Labutti K."/>
            <person name="Salamov A."/>
            <person name="Andreopoulos B."/>
            <person name="Baker S."/>
            <person name="Barry K."/>
            <person name="Bills G."/>
            <person name="Bluhm B."/>
            <person name="Cannon C."/>
            <person name="Castanera R."/>
            <person name="Culley D."/>
            <person name="Daum C."/>
            <person name="Ezra D."/>
            <person name="Gonzalez J."/>
            <person name="Henrissat B."/>
            <person name="Kuo A."/>
            <person name="Liang C."/>
            <person name="Lipzen A."/>
            <person name="Lutzoni F."/>
            <person name="Magnuson J."/>
            <person name="Mondo S."/>
            <person name="Nolan M."/>
            <person name="Ohm R."/>
            <person name="Pangilinan J."/>
            <person name="Park H.-J."/>
            <person name="Ramirez L."/>
            <person name="Alfaro M."/>
            <person name="Sun H."/>
            <person name="Tritt A."/>
            <person name="Yoshinaga Y."/>
            <person name="Zwiers L.-H."/>
            <person name="Turgeon B."/>
            <person name="Goodwin S."/>
            <person name="Spatafora J."/>
            <person name="Crous P."/>
            <person name="Grigoriev I."/>
        </authorList>
    </citation>
    <scope>NUCLEOTIDE SEQUENCE</scope>
    <source>
        <strain evidence="2 4">CBS 304.34</strain>
    </source>
</reference>
<dbReference type="GO" id="GO:0036498">
    <property type="term" value="P:IRE1-mediated unfolded protein response"/>
    <property type="evidence" value="ECO:0007669"/>
    <property type="project" value="TreeGrafter"/>
</dbReference>
<dbReference type="GO" id="GO:1990604">
    <property type="term" value="C:IRE1-TRAF2-ASK1 complex"/>
    <property type="evidence" value="ECO:0007669"/>
    <property type="project" value="TreeGrafter"/>
</dbReference>
<reference evidence="4" key="3">
    <citation type="submission" date="2025-04" db="UniProtKB">
        <authorList>
            <consortium name="RefSeq"/>
        </authorList>
    </citation>
    <scope>IDENTIFICATION</scope>
    <source>
        <strain evidence="4">CBS 304.34</strain>
    </source>
</reference>
<name>A0A6A6YQ27_9PEZI</name>
<dbReference type="RefSeq" id="XP_033577970.1">
    <property type="nucleotide sequence ID" value="XM_033722857.1"/>
</dbReference>
<accession>A0A6A6YQ27</accession>
<evidence type="ECO:0000313" key="2">
    <source>
        <dbReference type="EMBL" id="KAF2811006.1"/>
    </source>
</evidence>
<dbReference type="GO" id="GO:0004521">
    <property type="term" value="F:RNA endonuclease activity"/>
    <property type="evidence" value="ECO:0007669"/>
    <property type="project" value="InterPro"/>
</dbReference>
<dbReference type="GeneID" id="54463750"/>
<dbReference type="Pfam" id="PF00069">
    <property type="entry name" value="Pkinase"/>
    <property type="match status" value="1"/>
</dbReference>
<reference evidence="4" key="2">
    <citation type="submission" date="2020-04" db="EMBL/GenBank/DDBJ databases">
        <authorList>
            <consortium name="NCBI Genome Project"/>
        </authorList>
    </citation>
    <scope>NUCLEOTIDE SEQUENCE</scope>
    <source>
        <strain evidence="4">CBS 304.34</strain>
    </source>
</reference>
<dbReference type="PANTHER" id="PTHR13954:SF6">
    <property type="entry name" value="NON-SPECIFIC SERINE_THREONINE PROTEIN KINASE"/>
    <property type="match status" value="1"/>
</dbReference>
<dbReference type="Gene3D" id="1.10.510.10">
    <property type="entry name" value="Transferase(Phosphotransferase) domain 1"/>
    <property type="match status" value="1"/>
</dbReference>
<dbReference type="InterPro" id="IPR011009">
    <property type="entry name" value="Kinase-like_dom_sf"/>
</dbReference>